<keyword evidence="10" id="KW-0539">Nucleus</keyword>
<evidence type="ECO:0000256" key="10">
    <source>
        <dbReference type="ARBA" id="ARBA00023242"/>
    </source>
</evidence>
<dbReference type="InterPro" id="IPR050079">
    <property type="entry name" value="DEAD_box_RNA_helicase"/>
</dbReference>
<feature type="domain" description="DEAD-box RNA helicase Q" evidence="17">
    <location>
        <begin position="266"/>
        <end position="295"/>
    </location>
</feature>
<dbReference type="PANTHER" id="PTHR47959">
    <property type="entry name" value="ATP-DEPENDENT RNA HELICASE RHLE-RELATED"/>
    <property type="match status" value="1"/>
</dbReference>
<proteinExistence type="inferred from homology"/>
<evidence type="ECO:0000256" key="3">
    <source>
        <dbReference type="ARBA" id="ARBA00022517"/>
    </source>
</evidence>
<dbReference type="GO" id="GO:0008380">
    <property type="term" value="P:RNA splicing"/>
    <property type="evidence" value="ECO:0007669"/>
    <property type="project" value="UniProtKB-KW"/>
</dbReference>
<evidence type="ECO:0000256" key="14">
    <source>
        <dbReference type="SAM" id="MobiDB-lite"/>
    </source>
</evidence>
<dbReference type="Proteomes" id="UP000750334">
    <property type="component" value="Unassembled WGS sequence"/>
</dbReference>
<evidence type="ECO:0000256" key="5">
    <source>
        <dbReference type="ARBA" id="ARBA00022801"/>
    </source>
</evidence>
<dbReference type="GO" id="GO:0003723">
    <property type="term" value="F:RNA binding"/>
    <property type="evidence" value="ECO:0007669"/>
    <property type="project" value="UniProtKB-KW"/>
</dbReference>
<dbReference type="SMART" id="SM00487">
    <property type="entry name" value="DEXDc"/>
    <property type="match status" value="1"/>
</dbReference>
<comment type="catalytic activity">
    <reaction evidence="12">
        <text>ATP + H2O = ADP + phosphate + H(+)</text>
        <dbReference type="Rhea" id="RHEA:13065"/>
        <dbReference type="ChEBI" id="CHEBI:15377"/>
        <dbReference type="ChEBI" id="CHEBI:15378"/>
        <dbReference type="ChEBI" id="CHEBI:30616"/>
        <dbReference type="ChEBI" id="CHEBI:43474"/>
        <dbReference type="ChEBI" id="CHEBI:456216"/>
        <dbReference type="EC" id="3.6.4.13"/>
    </reaction>
</comment>
<reference evidence="18 19" key="1">
    <citation type="submission" date="2020-11" db="EMBL/GenBank/DDBJ databases">
        <title>Kefir isolates.</title>
        <authorList>
            <person name="Marcisauskas S."/>
            <person name="Kim Y."/>
            <person name="Blasche S."/>
        </authorList>
    </citation>
    <scope>NUCLEOTIDE SEQUENCE [LARGE SCALE GENOMIC DNA]</scope>
    <source>
        <strain evidence="18 19">OG2</strain>
    </source>
</reference>
<evidence type="ECO:0000256" key="7">
    <source>
        <dbReference type="ARBA" id="ARBA00022840"/>
    </source>
</evidence>
<dbReference type="EMBL" id="PUHR01000001">
    <property type="protein sequence ID" value="KAG0672614.1"/>
    <property type="molecule type" value="Genomic_DNA"/>
</dbReference>
<dbReference type="Pfam" id="PF23469">
    <property type="entry name" value="KH_12"/>
    <property type="match status" value="1"/>
</dbReference>
<dbReference type="CDD" id="cd18787">
    <property type="entry name" value="SF2_C_DEAD"/>
    <property type="match status" value="1"/>
</dbReference>
<dbReference type="SUPFAM" id="SSF52540">
    <property type="entry name" value="P-loop containing nucleoside triphosphate hydrolases"/>
    <property type="match status" value="2"/>
</dbReference>
<keyword evidence="7" id="KW-0067">ATP-binding</keyword>
<feature type="compositionally biased region" description="Basic and acidic residues" evidence="14">
    <location>
        <begin position="702"/>
        <end position="712"/>
    </location>
</feature>
<dbReference type="Pfam" id="PF00270">
    <property type="entry name" value="DEAD"/>
    <property type="match status" value="1"/>
</dbReference>
<evidence type="ECO:0000259" key="16">
    <source>
        <dbReference type="PROSITE" id="PS51194"/>
    </source>
</evidence>
<keyword evidence="4" id="KW-0547">Nucleotide-binding</keyword>
<keyword evidence="5" id="KW-0378">Hydrolase</keyword>
<dbReference type="PANTHER" id="PTHR47959:SF1">
    <property type="entry name" value="ATP-DEPENDENT RNA HELICASE DBPA"/>
    <property type="match status" value="1"/>
</dbReference>
<evidence type="ECO:0000259" key="17">
    <source>
        <dbReference type="PROSITE" id="PS51195"/>
    </source>
</evidence>
<comment type="subcellular location">
    <subcellularLocation>
        <location evidence="1">Nucleus</location>
    </subcellularLocation>
</comment>
<evidence type="ECO:0000256" key="11">
    <source>
        <dbReference type="ARBA" id="ARBA00038511"/>
    </source>
</evidence>
<evidence type="ECO:0000256" key="9">
    <source>
        <dbReference type="ARBA" id="ARBA00023187"/>
    </source>
</evidence>
<name>A0A9P7BBR7_MAUEX</name>
<evidence type="ECO:0000256" key="6">
    <source>
        <dbReference type="ARBA" id="ARBA00022806"/>
    </source>
</evidence>
<feature type="domain" description="Helicase ATP-binding" evidence="15">
    <location>
        <begin position="298"/>
        <end position="478"/>
    </location>
</feature>
<dbReference type="InterPro" id="IPR001650">
    <property type="entry name" value="Helicase_C-like"/>
</dbReference>
<keyword evidence="9" id="KW-0508">mRNA splicing</keyword>
<dbReference type="OrthoDB" id="196131at2759"/>
<dbReference type="PROSITE" id="PS51195">
    <property type="entry name" value="Q_MOTIF"/>
    <property type="match status" value="1"/>
</dbReference>
<dbReference type="PROSITE" id="PS51192">
    <property type="entry name" value="HELICASE_ATP_BIND_1"/>
    <property type="match status" value="1"/>
</dbReference>
<evidence type="ECO:0000256" key="12">
    <source>
        <dbReference type="ARBA" id="ARBA00047984"/>
    </source>
</evidence>
<dbReference type="Gene3D" id="3.40.50.300">
    <property type="entry name" value="P-loop containing nucleotide triphosphate hydrolases"/>
    <property type="match status" value="2"/>
</dbReference>
<dbReference type="InterPro" id="IPR027417">
    <property type="entry name" value="P-loop_NTPase"/>
</dbReference>
<dbReference type="GO" id="GO:0005634">
    <property type="term" value="C:nucleus"/>
    <property type="evidence" value="ECO:0007669"/>
    <property type="project" value="UniProtKB-SubCell"/>
</dbReference>
<feature type="short sequence motif" description="Q motif" evidence="13">
    <location>
        <begin position="266"/>
        <end position="295"/>
    </location>
</feature>
<evidence type="ECO:0000256" key="13">
    <source>
        <dbReference type="PROSITE-ProRule" id="PRU00552"/>
    </source>
</evidence>
<dbReference type="GO" id="GO:0016787">
    <property type="term" value="F:hydrolase activity"/>
    <property type="evidence" value="ECO:0007669"/>
    <property type="project" value="UniProtKB-KW"/>
</dbReference>
<protein>
    <recommendedName>
        <fullName evidence="2">RNA helicase</fullName>
        <ecNumber evidence="2">3.6.4.13</ecNumber>
    </recommendedName>
</protein>
<dbReference type="GO" id="GO:0006364">
    <property type="term" value="P:rRNA processing"/>
    <property type="evidence" value="ECO:0007669"/>
    <property type="project" value="UniProtKB-ARBA"/>
</dbReference>
<dbReference type="GO" id="GO:0005524">
    <property type="term" value="F:ATP binding"/>
    <property type="evidence" value="ECO:0007669"/>
    <property type="project" value="UniProtKB-KW"/>
</dbReference>
<sequence>MVDVLKGENAKKEDLLKARREKLLKWKNQKAQQDAVKAAASAKEYSITQEKVVDNNILSTRREKLAAWKERKRVQAETAVTEKPVKVKKTKKNKKKRFTFGVEEDAENKTNEAIVLFKPPSVSKEPQESETDSIPKGVLETETKDALDDFMAKLDEQANNKDTTKLSMANNNILGEIDNEGVDDMAVDDDYTDEKQAAHYKKIAKMKQLKKVTVIKYDKSTLEPFQKRFYFESEDVKKMTPEQVNDLRLNLDNIIVKGKDCPNPVERWSQLGLSISVMKMVTQDLKFKQLTPIQAQALPAIMSGRDVIGISKTGSGKTISYLLPLIRHIKAQRDLAPGETGPMGLIMAPTRELAQQIYEETLRFIEWDKDLSCICCTGGSELKEQIRILKKGVKILVATPGRFIDLLTLNTGNLVSTRRITMVVIDEADRLFDMGFEPQITQIMRSIRPDKQCVLFSATFPNKLRNFAMRVLHKPLSITVNSANMVNENIEQSFVICESSVEKFGVLMRIISDQLNRIPPNSQENENSDDVEDEKTIIFVSSQQICDFLEKQLINNGIQLFSIHAGKQYQERVSNLEAFKKTKNSILLCTEVMSRGLNVPEVSLVIIYNGIKTFAQYVHTTGRTARGVNHGKAVSILDSSEIAAAYILTKAMQNQLDQQPVDQLLKLKAMGQEFENGMKNGKYVLSTGFGGKGLDNLDSKREQQELKERKQYENVSGEVTGNKKQTSKDSEHVADEEETTEDDIMIPKLEYKILEEKDTNGSILFSAKVNINDLPQLVRWEISKNTTLSFVKNETGCSITNKGRYYPAGEGPQTEKDPPKLYLLIEGKEEKDIILGITLLEEKVKEGMKKVEYQTIKSHKF</sequence>
<evidence type="ECO:0000313" key="19">
    <source>
        <dbReference type="Proteomes" id="UP000750334"/>
    </source>
</evidence>
<accession>A0A9P7BBR7</accession>
<dbReference type="InterPro" id="IPR011545">
    <property type="entry name" value="DEAD/DEAH_box_helicase_dom"/>
</dbReference>
<feature type="domain" description="Helicase C-terminal" evidence="16">
    <location>
        <begin position="523"/>
        <end position="668"/>
    </location>
</feature>
<keyword evidence="6" id="KW-0347">Helicase</keyword>
<dbReference type="GO" id="GO:0003724">
    <property type="term" value="F:RNA helicase activity"/>
    <property type="evidence" value="ECO:0007669"/>
    <property type="project" value="UniProtKB-EC"/>
</dbReference>
<dbReference type="PROSITE" id="PS00039">
    <property type="entry name" value="DEAD_ATP_HELICASE"/>
    <property type="match status" value="1"/>
</dbReference>
<dbReference type="InterPro" id="IPR000629">
    <property type="entry name" value="RNA-helicase_DEAD-box_CS"/>
</dbReference>
<keyword evidence="8" id="KW-0694">RNA-binding</keyword>
<feature type="compositionally biased region" description="Polar residues" evidence="14">
    <location>
        <begin position="713"/>
        <end position="724"/>
    </location>
</feature>
<keyword evidence="19" id="KW-1185">Reference proteome</keyword>
<comment type="caution">
    <text evidence="18">The sequence shown here is derived from an EMBL/GenBank/DDBJ whole genome shotgun (WGS) entry which is preliminary data.</text>
</comment>
<dbReference type="SMART" id="SM00490">
    <property type="entry name" value="HELICc"/>
    <property type="match status" value="1"/>
</dbReference>
<dbReference type="InterPro" id="IPR014001">
    <property type="entry name" value="Helicase_ATP-bd"/>
</dbReference>
<dbReference type="InterPro" id="IPR014014">
    <property type="entry name" value="RNA_helicase_DEAD_Q_motif"/>
</dbReference>
<evidence type="ECO:0000259" key="15">
    <source>
        <dbReference type="PROSITE" id="PS51192"/>
    </source>
</evidence>
<organism evidence="18 19">
    <name type="scientific">Maudiozyma exigua</name>
    <name type="common">Yeast</name>
    <name type="synonym">Kazachstania exigua</name>
    <dbReference type="NCBI Taxonomy" id="34358"/>
    <lineage>
        <taxon>Eukaryota</taxon>
        <taxon>Fungi</taxon>
        <taxon>Dikarya</taxon>
        <taxon>Ascomycota</taxon>
        <taxon>Saccharomycotina</taxon>
        <taxon>Saccharomycetes</taxon>
        <taxon>Saccharomycetales</taxon>
        <taxon>Saccharomycetaceae</taxon>
        <taxon>Maudiozyma</taxon>
    </lineage>
</organism>
<keyword evidence="3" id="KW-0690">Ribosome biogenesis</keyword>
<dbReference type="GO" id="GO:0005829">
    <property type="term" value="C:cytosol"/>
    <property type="evidence" value="ECO:0007669"/>
    <property type="project" value="TreeGrafter"/>
</dbReference>
<evidence type="ECO:0000256" key="1">
    <source>
        <dbReference type="ARBA" id="ARBA00004123"/>
    </source>
</evidence>
<keyword evidence="9" id="KW-0507">mRNA processing</keyword>
<dbReference type="EC" id="3.6.4.13" evidence="2"/>
<feature type="region of interest" description="Disordered" evidence="14">
    <location>
        <begin position="702"/>
        <end position="740"/>
    </location>
</feature>
<evidence type="ECO:0000256" key="4">
    <source>
        <dbReference type="ARBA" id="ARBA00022741"/>
    </source>
</evidence>
<evidence type="ECO:0000313" key="18">
    <source>
        <dbReference type="EMBL" id="KAG0672614.1"/>
    </source>
</evidence>
<gene>
    <name evidence="18" type="primary">PRP5</name>
    <name evidence="18" type="ORF">C6P45_000045</name>
</gene>
<evidence type="ECO:0000256" key="8">
    <source>
        <dbReference type="ARBA" id="ARBA00022884"/>
    </source>
</evidence>
<evidence type="ECO:0000256" key="2">
    <source>
        <dbReference type="ARBA" id="ARBA00012552"/>
    </source>
</evidence>
<comment type="similarity">
    <text evidence="11">Belongs to the DEAD box helicase family. DDX46/PRP5 subfamily.</text>
</comment>
<dbReference type="InterPro" id="IPR056149">
    <property type="entry name" value="PRP5/DDX46/KHDC4_KH"/>
</dbReference>
<dbReference type="PROSITE" id="PS51194">
    <property type="entry name" value="HELICASE_CTER"/>
    <property type="match status" value="1"/>
</dbReference>
<dbReference type="AlphaFoldDB" id="A0A9P7BBR7"/>
<dbReference type="Pfam" id="PF00271">
    <property type="entry name" value="Helicase_C"/>
    <property type="match status" value="1"/>
</dbReference>